<reference evidence="2 3" key="1">
    <citation type="journal article" date="2020" name="Nat. Food">
        <title>A phased Vanilla planifolia genome enables genetic improvement of flavour and production.</title>
        <authorList>
            <person name="Hasing T."/>
            <person name="Tang H."/>
            <person name="Brym M."/>
            <person name="Khazi F."/>
            <person name="Huang T."/>
            <person name="Chambers A.H."/>
        </authorList>
    </citation>
    <scope>NUCLEOTIDE SEQUENCE [LARGE SCALE GENOMIC DNA]</scope>
    <source>
        <tissue evidence="2">Leaf</tissue>
    </source>
</reference>
<gene>
    <name evidence="2" type="ORF">HPP92_024289</name>
</gene>
<evidence type="ECO:0000313" key="2">
    <source>
        <dbReference type="EMBL" id="KAG0456501.1"/>
    </source>
</evidence>
<accession>A0A835PM42</accession>
<dbReference type="PANTHER" id="PTHR34371:SF6">
    <property type="entry name" value="MEMBRANE-ASSOCIATED KINASE REGULATOR 6"/>
    <property type="match status" value="1"/>
</dbReference>
<feature type="compositionally biased region" description="Low complexity" evidence="1">
    <location>
        <begin position="169"/>
        <end position="181"/>
    </location>
</feature>
<protein>
    <submittedName>
        <fullName evidence="2">Uncharacterized protein</fullName>
    </submittedName>
</protein>
<name>A0A835PM42_VANPL</name>
<feature type="region of interest" description="Disordered" evidence="1">
    <location>
        <begin position="167"/>
        <end position="189"/>
    </location>
</feature>
<comment type="caution">
    <text evidence="2">The sequence shown here is derived from an EMBL/GenBank/DDBJ whole genome shotgun (WGS) entry which is preliminary data.</text>
</comment>
<dbReference type="OrthoDB" id="1934555at2759"/>
<evidence type="ECO:0000256" key="1">
    <source>
        <dbReference type="SAM" id="MobiDB-lite"/>
    </source>
</evidence>
<dbReference type="InterPro" id="IPR007789">
    <property type="entry name" value="DUF688"/>
</dbReference>
<organism evidence="2 3">
    <name type="scientific">Vanilla planifolia</name>
    <name type="common">Vanilla</name>
    <dbReference type="NCBI Taxonomy" id="51239"/>
    <lineage>
        <taxon>Eukaryota</taxon>
        <taxon>Viridiplantae</taxon>
        <taxon>Streptophyta</taxon>
        <taxon>Embryophyta</taxon>
        <taxon>Tracheophyta</taxon>
        <taxon>Spermatophyta</taxon>
        <taxon>Magnoliopsida</taxon>
        <taxon>Liliopsida</taxon>
        <taxon>Asparagales</taxon>
        <taxon>Orchidaceae</taxon>
        <taxon>Vanilloideae</taxon>
        <taxon>Vanilleae</taxon>
        <taxon>Vanilla</taxon>
    </lineage>
</organism>
<dbReference type="PANTHER" id="PTHR34371">
    <property type="entry name" value="OS01G0551000 PROTEIN"/>
    <property type="match status" value="1"/>
</dbReference>
<dbReference type="Proteomes" id="UP000639772">
    <property type="component" value="Chromosome 13"/>
</dbReference>
<sequence length="230" mass="26119">MLSVAAPFSLYITEEKTMETTEQERMEMDSSPPRLHFYPLLGERPEPKGMRTPPLRLPGSIPFLWEEAPGKPRRDLSPDPLIFDPSSAAWSGVELPPRLTAGSLRHSLSFGELLCNSPTSFTGGGPREKKLYRKWMLLRWGSKKHKTEVAVNKKNERWDMVLRRMGDVSPSSSSWSASSSSELQPGMKEDGRLERSRSFAVGLSFVFAAHFWDTFYGSVKQLASRRRDRK</sequence>
<dbReference type="Pfam" id="PF05097">
    <property type="entry name" value="DUF688"/>
    <property type="match status" value="1"/>
</dbReference>
<proteinExistence type="predicted"/>
<dbReference type="EMBL" id="JADCNM010000013">
    <property type="protein sequence ID" value="KAG0456501.1"/>
    <property type="molecule type" value="Genomic_DNA"/>
</dbReference>
<evidence type="ECO:0000313" key="3">
    <source>
        <dbReference type="Proteomes" id="UP000639772"/>
    </source>
</evidence>
<dbReference type="AlphaFoldDB" id="A0A835PM42"/>